<dbReference type="PATRIC" id="fig|104102.7.peg.1506"/>
<proteinExistence type="inferred from homology"/>
<protein>
    <recommendedName>
        <fullName evidence="8">Peptidase A2 domain-containing protein</fullName>
    </recommendedName>
</protein>
<dbReference type="CDD" id="cd00303">
    <property type="entry name" value="retropepsin_like"/>
    <property type="match status" value="1"/>
</dbReference>
<dbReference type="SUPFAM" id="SSF50630">
    <property type="entry name" value="Acid proteases"/>
    <property type="match status" value="2"/>
</dbReference>
<dbReference type="EMBL" id="JOKM01000054">
    <property type="protein sequence ID" value="KGB23890.1"/>
    <property type="molecule type" value="Genomic_DNA"/>
</dbReference>
<evidence type="ECO:0000313" key="6">
    <source>
        <dbReference type="EMBL" id="KGB23890.1"/>
    </source>
</evidence>
<dbReference type="STRING" id="104102.AtDm6_1522"/>
<keyword evidence="4" id="KW-0378">Hydrolase</keyword>
<evidence type="ECO:0000256" key="1">
    <source>
        <dbReference type="ARBA" id="ARBA00009136"/>
    </source>
</evidence>
<keyword evidence="2" id="KW-0645">Protease</keyword>
<keyword evidence="5" id="KW-0732">Signal</keyword>
<dbReference type="Pfam" id="PF13650">
    <property type="entry name" value="Asp_protease_2"/>
    <property type="match status" value="2"/>
</dbReference>
<comment type="similarity">
    <text evidence="1">Belongs to the DDI1 family.</text>
</comment>
<accession>A0A094YP99</accession>
<dbReference type="RefSeq" id="WP_187668669.1">
    <property type="nucleotide sequence ID" value="NZ_JACAOJ010000050.1"/>
</dbReference>
<dbReference type="PANTHER" id="PTHR12917">
    <property type="entry name" value="ASPARTYL PROTEASE DDI-RELATED"/>
    <property type="match status" value="1"/>
</dbReference>
<dbReference type="Gene3D" id="2.40.70.10">
    <property type="entry name" value="Acid Proteases"/>
    <property type="match status" value="2"/>
</dbReference>
<evidence type="ECO:0000256" key="4">
    <source>
        <dbReference type="ARBA" id="ARBA00022801"/>
    </source>
</evidence>
<dbReference type="AlphaFoldDB" id="A0A094YP99"/>
<dbReference type="GO" id="GO:0006508">
    <property type="term" value="P:proteolysis"/>
    <property type="evidence" value="ECO:0007669"/>
    <property type="project" value="UniProtKB-KW"/>
</dbReference>
<feature type="signal peptide" evidence="5">
    <location>
        <begin position="1"/>
        <end position="20"/>
    </location>
</feature>
<organism evidence="6 7">
    <name type="scientific">Acetobacter tropicalis</name>
    <dbReference type="NCBI Taxonomy" id="104102"/>
    <lineage>
        <taxon>Bacteria</taxon>
        <taxon>Pseudomonadati</taxon>
        <taxon>Pseudomonadota</taxon>
        <taxon>Alphaproteobacteria</taxon>
        <taxon>Acetobacterales</taxon>
        <taxon>Acetobacteraceae</taxon>
        <taxon>Acetobacter</taxon>
    </lineage>
</organism>
<keyword evidence="3" id="KW-0064">Aspartyl protease</keyword>
<keyword evidence="7" id="KW-1185">Reference proteome</keyword>
<dbReference type="InterPro" id="IPR021109">
    <property type="entry name" value="Peptidase_aspartic_dom_sf"/>
</dbReference>
<gene>
    <name evidence="6" type="ORF">AtDm6_1522</name>
</gene>
<sequence>MTHVCSFPRHLAFASSMALMAVVSAFAPQPASGAEGACKHERVARLPLRNDAGFLNAPVEINGHPASMIVDTGSEGSLISPEGADQFGLSLDPSVHTVVRGTGGLGRLVPNVIVQSFKMGGLETGPLSIPVGYLPGKPQTQPPIEGLVGGDLLSRYDVEFDVAGGWLTFWDTSKTSAVCAGPQDWHVIYRALPMQFDGRRVTIQVELDGKPLKALVDSGARSRIVSEAVVARLGGTSTMLEADPGGITSGVDGHRQVYHWHKFRSLKYGLEEEKAPVLTVAPIQDSVDMLLGSDWFAAHKVWISYRTGKLYVMPSLKR</sequence>
<dbReference type="GeneID" id="89477289"/>
<dbReference type="GO" id="GO:0004190">
    <property type="term" value="F:aspartic-type endopeptidase activity"/>
    <property type="evidence" value="ECO:0007669"/>
    <property type="project" value="UniProtKB-KW"/>
</dbReference>
<dbReference type="PANTHER" id="PTHR12917:SF1">
    <property type="entry name" value="AT13091P"/>
    <property type="match status" value="1"/>
</dbReference>
<evidence type="ECO:0000256" key="3">
    <source>
        <dbReference type="ARBA" id="ARBA00022750"/>
    </source>
</evidence>
<name>A0A094YP99_9PROT</name>
<evidence type="ECO:0000313" key="7">
    <source>
        <dbReference type="Proteomes" id="UP000029448"/>
    </source>
</evidence>
<evidence type="ECO:0008006" key="8">
    <source>
        <dbReference type="Google" id="ProtNLM"/>
    </source>
</evidence>
<evidence type="ECO:0000256" key="5">
    <source>
        <dbReference type="SAM" id="SignalP"/>
    </source>
</evidence>
<feature type="chain" id="PRO_5001911785" description="Peptidase A2 domain-containing protein" evidence="5">
    <location>
        <begin position="21"/>
        <end position="318"/>
    </location>
</feature>
<reference evidence="6 7" key="1">
    <citation type="submission" date="2014-06" db="EMBL/GenBank/DDBJ databases">
        <title>Functional and comparative genomic analyses of the Drosophila gut microbiota identify candidate symbiosis factors.</title>
        <authorList>
            <person name="Newell P.D."/>
            <person name="Chaston J.M."/>
            <person name="Douglas A.E."/>
        </authorList>
    </citation>
    <scope>NUCLEOTIDE SEQUENCE [LARGE SCALE GENOMIC DNA]</scope>
    <source>
        <strain evidence="6 7">DmCS_006</strain>
    </source>
</reference>
<evidence type="ECO:0000256" key="2">
    <source>
        <dbReference type="ARBA" id="ARBA00022670"/>
    </source>
</evidence>
<comment type="caution">
    <text evidence="6">The sequence shown here is derived from an EMBL/GenBank/DDBJ whole genome shotgun (WGS) entry which is preliminary data.</text>
</comment>
<dbReference type="CDD" id="cd05483">
    <property type="entry name" value="retropepsin_like_bacteria"/>
    <property type="match status" value="1"/>
</dbReference>
<dbReference type="InterPro" id="IPR034122">
    <property type="entry name" value="Retropepsin-like_bacterial"/>
</dbReference>
<dbReference type="Proteomes" id="UP000029448">
    <property type="component" value="Unassembled WGS sequence"/>
</dbReference>